<dbReference type="AlphaFoldDB" id="A0A511N8D9"/>
<dbReference type="EMBL" id="BJXB01000028">
    <property type="protein sequence ID" value="GEM49103.1"/>
    <property type="molecule type" value="Genomic_DNA"/>
</dbReference>
<proteinExistence type="predicted"/>
<dbReference type="RefSeq" id="WP_146889032.1">
    <property type="nucleotide sequence ID" value="NZ_BJXB01000028.1"/>
</dbReference>
<gene>
    <name evidence="1" type="ORF">DC3_47380</name>
</gene>
<organism evidence="1 2">
    <name type="scientific">Deinococcus cellulosilyticus (strain DSM 18568 / NBRC 106333 / KACC 11606 / 5516J-15)</name>
    <dbReference type="NCBI Taxonomy" id="1223518"/>
    <lineage>
        <taxon>Bacteria</taxon>
        <taxon>Thermotogati</taxon>
        <taxon>Deinococcota</taxon>
        <taxon>Deinococci</taxon>
        <taxon>Deinococcales</taxon>
        <taxon>Deinococcaceae</taxon>
        <taxon>Deinococcus</taxon>
    </lineage>
</organism>
<accession>A0A511N8D9</accession>
<dbReference type="Proteomes" id="UP000321306">
    <property type="component" value="Unassembled WGS sequence"/>
</dbReference>
<comment type="caution">
    <text evidence="1">The sequence shown here is derived from an EMBL/GenBank/DDBJ whole genome shotgun (WGS) entry which is preliminary data.</text>
</comment>
<sequence>MGRGRSITPERLSFLHMQVQLFQVQPHVPAGMLNRQGTEQVHMQLYLELLPQMDRFEVQVEEKLGKLLHQERITLRALLMGRLRETIEQATGRTQNTIW</sequence>
<reference evidence="1 2" key="1">
    <citation type="submission" date="2019-07" db="EMBL/GenBank/DDBJ databases">
        <title>Whole genome shotgun sequence of Deinococcus cellulosilyticus NBRC 106333.</title>
        <authorList>
            <person name="Hosoyama A."/>
            <person name="Uohara A."/>
            <person name="Ohji S."/>
            <person name="Ichikawa N."/>
        </authorList>
    </citation>
    <scope>NUCLEOTIDE SEQUENCE [LARGE SCALE GENOMIC DNA]</scope>
    <source>
        <strain evidence="1 2">NBRC 106333</strain>
    </source>
</reference>
<protein>
    <submittedName>
        <fullName evidence="1">Uncharacterized protein</fullName>
    </submittedName>
</protein>
<name>A0A511N8D9_DEIC1</name>
<dbReference type="OrthoDB" id="76756at2"/>
<evidence type="ECO:0000313" key="1">
    <source>
        <dbReference type="EMBL" id="GEM49103.1"/>
    </source>
</evidence>
<keyword evidence="2" id="KW-1185">Reference proteome</keyword>
<evidence type="ECO:0000313" key="2">
    <source>
        <dbReference type="Proteomes" id="UP000321306"/>
    </source>
</evidence>